<comment type="similarity">
    <text evidence="1 3">Belongs to the short-chain dehydrogenases/reductases (SDR) family.</text>
</comment>
<dbReference type="PANTHER" id="PTHR44196:SF1">
    <property type="entry name" value="DEHYDROGENASE_REDUCTASE SDR FAMILY MEMBER 7B"/>
    <property type="match status" value="1"/>
</dbReference>
<proteinExistence type="inferred from homology"/>
<dbReference type="InterPro" id="IPR020904">
    <property type="entry name" value="Sc_DH/Rdtase_CS"/>
</dbReference>
<dbReference type="Pfam" id="PF00106">
    <property type="entry name" value="adh_short"/>
    <property type="match status" value="1"/>
</dbReference>
<dbReference type="NCBIfam" id="NF006073">
    <property type="entry name" value="PRK08219.1"/>
    <property type="match status" value="1"/>
</dbReference>
<dbReference type="PANTHER" id="PTHR44196">
    <property type="entry name" value="DEHYDROGENASE/REDUCTASE SDR FAMILY MEMBER 7B"/>
    <property type="match status" value="1"/>
</dbReference>
<dbReference type="PRINTS" id="PR00080">
    <property type="entry name" value="SDRFAMILY"/>
</dbReference>
<dbReference type="InterPro" id="IPR036291">
    <property type="entry name" value="NAD(P)-bd_dom_sf"/>
</dbReference>
<dbReference type="OrthoDB" id="158573at2"/>
<dbReference type="Gene3D" id="3.40.50.720">
    <property type="entry name" value="NAD(P)-binding Rossmann-like Domain"/>
    <property type="match status" value="1"/>
</dbReference>
<name>A0A4Q2SJE3_9ACTN</name>
<dbReference type="AlphaFoldDB" id="A0A4Q2SJE3"/>
<protein>
    <submittedName>
        <fullName evidence="4">SDR family oxidoreductase</fullName>
    </submittedName>
</protein>
<keyword evidence="2" id="KW-0560">Oxidoreductase</keyword>
<dbReference type="PROSITE" id="PS00061">
    <property type="entry name" value="ADH_SHORT"/>
    <property type="match status" value="1"/>
</dbReference>
<evidence type="ECO:0000313" key="4">
    <source>
        <dbReference type="EMBL" id="RYC04018.1"/>
    </source>
</evidence>
<keyword evidence="5" id="KW-1185">Reference proteome</keyword>
<reference evidence="4 5" key="1">
    <citation type="submission" date="2019-01" db="EMBL/GenBank/DDBJ databases">
        <title>Novel species of Nocardioides.</title>
        <authorList>
            <person name="Liu Q."/>
            <person name="Xin Y.-H."/>
        </authorList>
    </citation>
    <scope>NUCLEOTIDE SEQUENCE [LARGE SCALE GENOMIC DNA]</scope>
    <source>
        <strain evidence="4 5">CGMCC 4.6875</strain>
    </source>
</reference>
<dbReference type="InterPro" id="IPR002347">
    <property type="entry name" value="SDR_fam"/>
</dbReference>
<evidence type="ECO:0000256" key="3">
    <source>
        <dbReference type="RuleBase" id="RU000363"/>
    </source>
</evidence>
<evidence type="ECO:0000313" key="5">
    <source>
        <dbReference type="Proteomes" id="UP000293291"/>
    </source>
</evidence>
<dbReference type="SUPFAM" id="SSF51735">
    <property type="entry name" value="NAD(P)-binding Rossmann-fold domains"/>
    <property type="match status" value="1"/>
</dbReference>
<gene>
    <name evidence="4" type="ORF">EUA07_03535</name>
</gene>
<dbReference type="PRINTS" id="PR00081">
    <property type="entry name" value="GDHRDH"/>
</dbReference>
<dbReference type="CDD" id="cd05233">
    <property type="entry name" value="SDR_c"/>
    <property type="match status" value="1"/>
</dbReference>
<dbReference type="RefSeq" id="WP_129453617.1">
    <property type="nucleotide sequence ID" value="NZ_JACXYX010000007.1"/>
</dbReference>
<sequence>MTVRRHVLTGAGSGIGAALARRLADRGDDLVLLARSEARAGELASTFPHAHLLVADLADPGTLNGLGRQVDGPVDSLVHVAGVVDLAPVERLRLAAWEEQVTVNLTAPAVLTRELLPHVRAGRGTVVFVNSSAGLTASAEWSAYAASKFGLRAFADSLRAEEVEHGVRVSTVYPSRTATPMQEKVHEQEGRTYDASRWISADTVADTLLHVIDLPADATIPDVTVRPVVPRPGT</sequence>
<dbReference type="GO" id="GO:0016020">
    <property type="term" value="C:membrane"/>
    <property type="evidence" value="ECO:0007669"/>
    <property type="project" value="TreeGrafter"/>
</dbReference>
<evidence type="ECO:0000256" key="1">
    <source>
        <dbReference type="ARBA" id="ARBA00006484"/>
    </source>
</evidence>
<organism evidence="4 5">
    <name type="scientific">Nocardioides ganghwensis</name>
    <dbReference type="NCBI Taxonomy" id="252230"/>
    <lineage>
        <taxon>Bacteria</taxon>
        <taxon>Bacillati</taxon>
        <taxon>Actinomycetota</taxon>
        <taxon>Actinomycetes</taxon>
        <taxon>Propionibacteriales</taxon>
        <taxon>Nocardioidaceae</taxon>
        <taxon>Nocardioides</taxon>
    </lineage>
</organism>
<dbReference type="EMBL" id="SDWU01000003">
    <property type="protein sequence ID" value="RYC04018.1"/>
    <property type="molecule type" value="Genomic_DNA"/>
</dbReference>
<accession>A0A4Q2SJE3</accession>
<evidence type="ECO:0000256" key="2">
    <source>
        <dbReference type="ARBA" id="ARBA00023002"/>
    </source>
</evidence>
<dbReference type="GO" id="GO:0016491">
    <property type="term" value="F:oxidoreductase activity"/>
    <property type="evidence" value="ECO:0007669"/>
    <property type="project" value="UniProtKB-KW"/>
</dbReference>
<dbReference type="Proteomes" id="UP000293291">
    <property type="component" value="Unassembled WGS sequence"/>
</dbReference>
<comment type="caution">
    <text evidence="4">The sequence shown here is derived from an EMBL/GenBank/DDBJ whole genome shotgun (WGS) entry which is preliminary data.</text>
</comment>